<reference evidence="2" key="3">
    <citation type="submission" date="2024-09" db="EMBL/GenBank/DDBJ databases">
        <authorList>
            <person name="Sun Q."/>
            <person name="Mori K."/>
        </authorList>
    </citation>
    <scope>NUCLEOTIDE SEQUENCE</scope>
    <source>
        <strain evidence="2">CCM 7435</strain>
    </source>
</reference>
<protein>
    <submittedName>
        <fullName evidence="2">ATP-binding protein</fullName>
    </submittedName>
</protein>
<dbReference type="Proteomes" id="UP001597299">
    <property type="component" value="Unassembled WGS sequence"/>
</dbReference>
<sequence>MCCRGLSTTGFDPYPRCRAPRRLPSRAREAPAISDRPGLDRTEVINLLGPPGTGKSHLATALTVEAVKVGCSVAFSTPRTSSPRSKGREGRVVRKRIRYLCRARC</sequence>
<dbReference type="RefSeq" id="WP_378297330.1">
    <property type="nucleotide sequence ID" value="NZ_JAHBGB010000032.1"/>
</dbReference>
<evidence type="ECO:0000259" key="1">
    <source>
        <dbReference type="Pfam" id="PF01695"/>
    </source>
</evidence>
<proteinExistence type="predicted"/>
<evidence type="ECO:0000313" key="3">
    <source>
        <dbReference type="EMBL" id="MFD2143779.1"/>
    </source>
</evidence>
<dbReference type="InterPro" id="IPR002611">
    <property type="entry name" value="IstB_ATP-bd"/>
</dbReference>
<dbReference type="Gene3D" id="3.40.50.300">
    <property type="entry name" value="P-loop containing nucleotide triphosphate hydrolases"/>
    <property type="match status" value="1"/>
</dbReference>
<dbReference type="SUPFAM" id="SSF52540">
    <property type="entry name" value="P-loop containing nucleoside triphosphate hydrolases"/>
    <property type="match status" value="1"/>
</dbReference>
<dbReference type="GO" id="GO:0005524">
    <property type="term" value="F:ATP binding"/>
    <property type="evidence" value="ECO:0007669"/>
    <property type="project" value="UniProtKB-KW"/>
</dbReference>
<keyword evidence="2" id="KW-0547">Nucleotide-binding</keyword>
<keyword evidence="4" id="KW-1185">Reference proteome</keyword>
<keyword evidence="2" id="KW-0067">ATP-binding</keyword>
<dbReference type="EMBL" id="JBHUHD010000004">
    <property type="protein sequence ID" value="MFD2143457.1"/>
    <property type="molecule type" value="Genomic_DNA"/>
</dbReference>
<evidence type="ECO:0000313" key="2">
    <source>
        <dbReference type="EMBL" id="MFD2143457.1"/>
    </source>
</evidence>
<organism evidence="2 4">
    <name type="scientific">Ancylobacter oerskovii</name>
    <dbReference type="NCBI Taxonomy" id="459519"/>
    <lineage>
        <taxon>Bacteria</taxon>
        <taxon>Pseudomonadati</taxon>
        <taxon>Pseudomonadota</taxon>
        <taxon>Alphaproteobacteria</taxon>
        <taxon>Hyphomicrobiales</taxon>
        <taxon>Xanthobacteraceae</taxon>
        <taxon>Ancylobacter</taxon>
    </lineage>
</organism>
<dbReference type="EMBL" id="JBHUHD010000004">
    <property type="protein sequence ID" value="MFD2143779.1"/>
    <property type="molecule type" value="Genomic_DNA"/>
</dbReference>
<reference evidence="4" key="2">
    <citation type="journal article" date="2019" name="Int. J. Syst. Evol. Microbiol.">
        <title>The Global Catalogue of Microorganisms (GCM) 10K type strain sequencing project: providing services to taxonomists for standard genome sequencing and annotation.</title>
        <authorList>
            <consortium name="The Broad Institute Genomics Platform"/>
            <consortium name="The Broad Institute Genome Sequencing Center for Infectious Disease"/>
            <person name="Wu L."/>
            <person name="Ma J."/>
        </authorList>
    </citation>
    <scope>NUCLEOTIDE SEQUENCE [LARGE SCALE GENOMIC DNA]</scope>
    <source>
        <strain evidence="4">CCM 7435</strain>
    </source>
</reference>
<comment type="caution">
    <text evidence="2">The sequence shown here is derived from an EMBL/GenBank/DDBJ whole genome shotgun (WGS) entry which is preliminary data.</text>
</comment>
<accession>A0ABW4Z5I7</accession>
<gene>
    <name evidence="2" type="ORF">ACFSNC_23920</name>
    <name evidence="3" type="ORF">ACFSNC_25875</name>
</gene>
<feature type="domain" description="IstB-like ATP-binding" evidence="1">
    <location>
        <begin position="40"/>
        <end position="77"/>
    </location>
</feature>
<dbReference type="Pfam" id="PF01695">
    <property type="entry name" value="IstB_IS21"/>
    <property type="match status" value="1"/>
</dbReference>
<evidence type="ECO:0000313" key="4">
    <source>
        <dbReference type="Proteomes" id="UP001597299"/>
    </source>
</evidence>
<name>A0ABW4Z5I7_9HYPH</name>
<reference evidence="2" key="1">
    <citation type="journal article" date="2014" name="Int. J. Syst. Evol. Microbiol.">
        <title>Complete genome of a new Firmicutes species belonging to the dominant human colonic microbiota ('Ruminococcus bicirculans') reveals two chromosomes and a selective capacity to utilize plant glucans.</title>
        <authorList>
            <consortium name="NISC Comparative Sequencing Program"/>
            <person name="Wegmann U."/>
            <person name="Louis P."/>
            <person name="Goesmann A."/>
            <person name="Henrissat B."/>
            <person name="Duncan S.H."/>
            <person name="Flint H.J."/>
        </authorList>
    </citation>
    <scope>NUCLEOTIDE SEQUENCE</scope>
    <source>
        <strain evidence="2">CCM 7435</strain>
    </source>
</reference>
<dbReference type="InterPro" id="IPR027417">
    <property type="entry name" value="P-loop_NTPase"/>
</dbReference>